<dbReference type="GO" id="GO:0005886">
    <property type="term" value="C:plasma membrane"/>
    <property type="evidence" value="ECO:0007669"/>
    <property type="project" value="UniProtKB-SubCell"/>
</dbReference>
<gene>
    <name evidence="8" type="ORF">N47_E45050</name>
</gene>
<dbReference type="EMBL" id="FR695877">
    <property type="protein sequence ID" value="CBX30993.1"/>
    <property type="molecule type" value="Genomic_DNA"/>
</dbReference>
<protein>
    <recommendedName>
        <fullName evidence="6">TVP38/TMEM64 family membrane protein</fullName>
    </recommendedName>
</protein>
<feature type="transmembrane region" description="Helical" evidence="6">
    <location>
        <begin position="62"/>
        <end position="92"/>
    </location>
</feature>
<organism evidence="8">
    <name type="scientific">uncultured Desulfobacterium sp</name>
    <dbReference type="NCBI Taxonomy" id="201089"/>
    <lineage>
        <taxon>Bacteria</taxon>
        <taxon>Pseudomonadati</taxon>
        <taxon>Thermodesulfobacteriota</taxon>
        <taxon>Desulfobacteria</taxon>
        <taxon>Desulfobacterales</taxon>
        <taxon>Desulfobacteriaceae</taxon>
        <taxon>Desulfobacterium</taxon>
        <taxon>environmental samples</taxon>
    </lineage>
</organism>
<keyword evidence="2 6" id="KW-1003">Cell membrane</keyword>
<evidence type="ECO:0000256" key="6">
    <source>
        <dbReference type="RuleBase" id="RU366058"/>
    </source>
</evidence>
<comment type="similarity">
    <text evidence="6">Belongs to the TVP38/TMEM64 family.</text>
</comment>
<comment type="subcellular location">
    <subcellularLocation>
        <location evidence="1 6">Cell membrane</location>
        <topology evidence="1 6">Multi-pass membrane protein</topology>
    </subcellularLocation>
</comment>
<evidence type="ECO:0000313" key="8">
    <source>
        <dbReference type="EMBL" id="CBX30993.1"/>
    </source>
</evidence>
<dbReference type="InterPro" id="IPR015414">
    <property type="entry name" value="TMEM64"/>
</dbReference>
<keyword evidence="5 6" id="KW-0472">Membrane</keyword>
<evidence type="ECO:0000256" key="2">
    <source>
        <dbReference type="ARBA" id="ARBA00022475"/>
    </source>
</evidence>
<reference evidence="8" key="1">
    <citation type="journal article" date="2011" name="Environ. Microbiol.">
        <title>Genomic insights into the metabolic potential of the polycyclic aromatic hydrocarbon degrading sulfate-reducing Deltaproteobacterium N47.</title>
        <authorList>
            <person name="Bergmann F."/>
            <person name="Selesi D."/>
            <person name="Weinmaier T."/>
            <person name="Tischler P."/>
            <person name="Rattei T."/>
            <person name="Meckenstock R.U."/>
        </authorList>
    </citation>
    <scope>NUCLEOTIDE SEQUENCE</scope>
</reference>
<keyword evidence="4 6" id="KW-1133">Transmembrane helix</keyword>
<evidence type="ECO:0000259" key="7">
    <source>
        <dbReference type="Pfam" id="PF09335"/>
    </source>
</evidence>
<proteinExistence type="inferred from homology"/>
<evidence type="ECO:0000256" key="1">
    <source>
        <dbReference type="ARBA" id="ARBA00004651"/>
    </source>
</evidence>
<feature type="domain" description="VTT" evidence="7">
    <location>
        <begin position="54"/>
        <end position="167"/>
    </location>
</feature>
<dbReference type="AlphaFoldDB" id="E1YLL0"/>
<evidence type="ECO:0000256" key="5">
    <source>
        <dbReference type="ARBA" id="ARBA00023136"/>
    </source>
</evidence>
<accession>E1YLL0</accession>
<keyword evidence="3 6" id="KW-0812">Transmembrane</keyword>
<sequence length="207" mass="23021">MFYMAGLEKYASLDYLKLRMSEFIDYYNTHMLFVIFAYAAVYIVVTALALPGAAVMTLAGGAVFGVYIGTAVVSVSSTIGAALSFAGARYLFRDWIESKYKNNLVKFNEGIEKNGFNYILFLRLVPLFPFFIINLVLGLTRVKLKTYVLTSWIGMLPGTFVFVYAGKQLSGIDSVKSVMSGRVLLALSMLGLLMLVPLLYKKIKSKM</sequence>
<dbReference type="PANTHER" id="PTHR12677">
    <property type="entry name" value="GOLGI APPARATUS MEMBRANE PROTEIN TVP38-RELATED"/>
    <property type="match status" value="1"/>
</dbReference>
<feature type="transmembrane region" description="Helical" evidence="6">
    <location>
        <begin position="178"/>
        <end position="200"/>
    </location>
</feature>
<name>E1YLL0_9BACT</name>
<evidence type="ECO:0000256" key="3">
    <source>
        <dbReference type="ARBA" id="ARBA00022692"/>
    </source>
</evidence>
<feature type="transmembrane region" description="Helical" evidence="6">
    <location>
        <begin position="146"/>
        <end position="166"/>
    </location>
</feature>
<dbReference type="PANTHER" id="PTHR12677:SF59">
    <property type="entry name" value="GOLGI APPARATUS MEMBRANE PROTEIN TVP38-RELATED"/>
    <property type="match status" value="1"/>
</dbReference>
<feature type="transmembrane region" description="Helical" evidence="6">
    <location>
        <begin position="30"/>
        <end position="50"/>
    </location>
</feature>
<dbReference type="Pfam" id="PF09335">
    <property type="entry name" value="VTT_dom"/>
    <property type="match status" value="1"/>
</dbReference>
<dbReference type="InterPro" id="IPR032816">
    <property type="entry name" value="VTT_dom"/>
</dbReference>
<feature type="transmembrane region" description="Helical" evidence="6">
    <location>
        <begin position="118"/>
        <end position="139"/>
    </location>
</feature>
<evidence type="ECO:0000256" key="4">
    <source>
        <dbReference type="ARBA" id="ARBA00022989"/>
    </source>
</evidence>